<dbReference type="PANTHER" id="PTHR48165:SF1">
    <property type="entry name" value="TRANSMEMBRANE PROTEIN"/>
    <property type="match status" value="1"/>
</dbReference>
<name>A0AAD7LV44_QUISA</name>
<dbReference type="Proteomes" id="UP001163823">
    <property type="component" value="Chromosome 6"/>
</dbReference>
<protein>
    <submittedName>
        <fullName evidence="1">Zinc finger and BTB domain-containing protein</fullName>
    </submittedName>
</protein>
<sequence length="83" mass="8816">MWRLLGAMTRNLQSTRKSSRVADETMFEAAGGGGGGGNAGIVDRGNKGQDMEVDGTALSFIYSVLHAPISILSCISHPHVKWV</sequence>
<comment type="caution">
    <text evidence="1">The sequence shown here is derived from an EMBL/GenBank/DDBJ whole genome shotgun (WGS) entry which is preliminary data.</text>
</comment>
<gene>
    <name evidence="1" type="ORF">O6P43_014644</name>
</gene>
<evidence type="ECO:0000313" key="2">
    <source>
        <dbReference type="Proteomes" id="UP001163823"/>
    </source>
</evidence>
<dbReference type="AlphaFoldDB" id="A0AAD7LV44"/>
<proteinExistence type="predicted"/>
<accession>A0AAD7LV44</accession>
<reference evidence="1" key="1">
    <citation type="journal article" date="2023" name="Science">
        <title>Elucidation of the pathway for biosynthesis of saponin adjuvants from the soapbark tree.</title>
        <authorList>
            <person name="Reed J."/>
            <person name="Orme A."/>
            <person name="El-Demerdash A."/>
            <person name="Owen C."/>
            <person name="Martin L.B.B."/>
            <person name="Misra R.C."/>
            <person name="Kikuchi S."/>
            <person name="Rejzek M."/>
            <person name="Martin A.C."/>
            <person name="Harkess A."/>
            <person name="Leebens-Mack J."/>
            <person name="Louveau T."/>
            <person name="Stephenson M.J."/>
            <person name="Osbourn A."/>
        </authorList>
    </citation>
    <scope>NUCLEOTIDE SEQUENCE</scope>
    <source>
        <strain evidence="1">S10</strain>
    </source>
</reference>
<dbReference type="KEGG" id="qsa:O6P43_014644"/>
<dbReference type="EMBL" id="JARAOO010000006">
    <property type="protein sequence ID" value="KAJ7964913.1"/>
    <property type="molecule type" value="Genomic_DNA"/>
</dbReference>
<evidence type="ECO:0000313" key="1">
    <source>
        <dbReference type="EMBL" id="KAJ7964913.1"/>
    </source>
</evidence>
<dbReference type="PANTHER" id="PTHR48165">
    <property type="entry name" value="BNAC03G44900D PROTEIN"/>
    <property type="match status" value="1"/>
</dbReference>
<keyword evidence="2" id="KW-1185">Reference proteome</keyword>
<organism evidence="1 2">
    <name type="scientific">Quillaja saponaria</name>
    <name type="common">Soap bark tree</name>
    <dbReference type="NCBI Taxonomy" id="32244"/>
    <lineage>
        <taxon>Eukaryota</taxon>
        <taxon>Viridiplantae</taxon>
        <taxon>Streptophyta</taxon>
        <taxon>Embryophyta</taxon>
        <taxon>Tracheophyta</taxon>
        <taxon>Spermatophyta</taxon>
        <taxon>Magnoliopsida</taxon>
        <taxon>eudicotyledons</taxon>
        <taxon>Gunneridae</taxon>
        <taxon>Pentapetalae</taxon>
        <taxon>rosids</taxon>
        <taxon>fabids</taxon>
        <taxon>Fabales</taxon>
        <taxon>Quillajaceae</taxon>
        <taxon>Quillaja</taxon>
    </lineage>
</organism>